<accession>A0AAD7HFG2</accession>
<protein>
    <submittedName>
        <fullName evidence="2">Uncharacterized protein</fullName>
    </submittedName>
</protein>
<keyword evidence="3" id="KW-1185">Reference proteome</keyword>
<dbReference type="Proteomes" id="UP001215598">
    <property type="component" value="Unassembled WGS sequence"/>
</dbReference>
<evidence type="ECO:0000313" key="3">
    <source>
        <dbReference type="Proteomes" id="UP001215598"/>
    </source>
</evidence>
<evidence type="ECO:0000256" key="1">
    <source>
        <dbReference type="SAM" id="MobiDB-lite"/>
    </source>
</evidence>
<reference evidence="2" key="1">
    <citation type="submission" date="2023-03" db="EMBL/GenBank/DDBJ databases">
        <title>Massive genome expansion in bonnet fungi (Mycena s.s.) driven by repeated elements and novel gene families across ecological guilds.</title>
        <authorList>
            <consortium name="Lawrence Berkeley National Laboratory"/>
            <person name="Harder C.B."/>
            <person name="Miyauchi S."/>
            <person name="Viragh M."/>
            <person name="Kuo A."/>
            <person name="Thoen E."/>
            <person name="Andreopoulos B."/>
            <person name="Lu D."/>
            <person name="Skrede I."/>
            <person name="Drula E."/>
            <person name="Henrissat B."/>
            <person name="Morin E."/>
            <person name="Kohler A."/>
            <person name="Barry K."/>
            <person name="LaButti K."/>
            <person name="Morin E."/>
            <person name="Salamov A."/>
            <person name="Lipzen A."/>
            <person name="Mereny Z."/>
            <person name="Hegedus B."/>
            <person name="Baldrian P."/>
            <person name="Stursova M."/>
            <person name="Weitz H."/>
            <person name="Taylor A."/>
            <person name="Grigoriev I.V."/>
            <person name="Nagy L.G."/>
            <person name="Martin F."/>
            <person name="Kauserud H."/>
        </authorList>
    </citation>
    <scope>NUCLEOTIDE SEQUENCE</scope>
    <source>
        <strain evidence="2">CBHHK182m</strain>
    </source>
</reference>
<evidence type="ECO:0000313" key="2">
    <source>
        <dbReference type="EMBL" id="KAJ7719578.1"/>
    </source>
</evidence>
<dbReference type="AlphaFoldDB" id="A0AAD7HFG2"/>
<organism evidence="2 3">
    <name type="scientific">Mycena metata</name>
    <dbReference type="NCBI Taxonomy" id="1033252"/>
    <lineage>
        <taxon>Eukaryota</taxon>
        <taxon>Fungi</taxon>
        <taxon>Dikarya</taxon>
        <taxon>Basidiomycota</taxon>
        <taxon>Agaricomycotina</taxon>
        <taxon>Agaricomycetes</taxon>
        <taxon>Agaricomycetidae</taxon>
        <taxon>Agaricales</taxon>
        <taxon>Marasmiineae</taxon>
        <taxon>Mycenaceae</taxon>
        <taxon>Mycena</taxon>
    </lineage>
</organism>
<feature type="compositionally biased region" description="Acidic residues" evidence="1">
    <location>
        <begin position="229"/>
        <end position="246"/>
    </location>
</feature>
<proteinExistence type="predicted"/>
<sequence>MISSGDVFLCPPNAQPLEGAAIVSISLGAKVFSWDSRLGEEKLNGVLTENHWTRFNAKDVSKHGLTCVVSFDTLHTAWLAQANHIFSRLQITSNLEDYVLVDEVEFRIAIGNTRQDAPPGYLFLCPTTDLQTGLLSFRWPDYPAYWSLDPSGADRLSSEEATQLGFPSFQLTSKFEGLSWDTSVYAGLRQFHQAKGFDPDSQDVARDTGYPLYRLSREVNSLFAHMEEDWSDDGTDEGETDDEWEDAQSSVEVEQDGDKSTENSDANEDEGPLNVCTEPPEQNTAEARQDPAHSVGHAPNPADSHVFRTGIGFIHRIIGGLQRGLVIESENLDTDPISPFLV</sequence>
<name>A0AAD7HFG2_9AGAR</name>
<gene>
    <name evidence="2" type="ORF">B0H16DRAFT_1700198</name>
</gene>
<comment type="caution">
    <text evidence="2">The sequence shown here is derived from an EMBL/GenBank/DDBJ whole genome shotgun (WGS) entry which is preliminary data.</text>
</comment>
<dbReference type="EMBL" id="JARKIB010000250">
    <property type="protein sequence ID" value="KAJ7719578.1"/>
    <property type="molecule type" value="Genomic_DNA"/>
</dbReference>
<feature type="region of interest" description="Disordered" evidence="1">
    <location>
        <begin position="228"/>
        <end position="303"/>
    </location>
</feature>